<keyword evidence="2" id="KW-1185">Reference proteome</keyword>
<comment type="caution">
    <text evidence="1">The sequence shown here is derived from an EMBL/GenBank/DDBJ whole genome shotgun (WGS) entry which is preliminary data.</text>
</comment>
<organism evidence="1 2">
    <name type="scientific">Trichinella zimbabwensis</name>
    <dbReference type="NCBI Taxonomy" id="268475"/>
    <lineage>
        <taxon>Eukaryota</taxon>
        <taxon>Metazoa</taxon>
        <taxon>Ecdysozoa</taxon>
        <taxon>Nematoda</taxon>
        <taxon>Enoplea</taxon>
        <taxon>Dorylaimia</taxon>
        <taxon>Trichinellida</taxon>
        <taxon>Trichinellidae</taxon>
        <taxon>Trichinella</taxon>
    </lineage>
</organism>
<reference evidence="1 2" key="1">
    <citation type="submission" date="2015-01" db="EMBL/GenBank/DDBJ databases">
        <title>Evolution of Trichinella species and genotypes.</title>
        <authorList>
            <person name="Korhonen P.K."/>
            <person name="Edoardo P."/>
            <person name="Giuseppe L.R."/>
            <person name="Gasser R.B."/>
        </authorList>
    </citation>
    <scope>NUCLEOTIDE SEQUENCE [LARGE SCALE GENOMIC DNA]</scope>
    <source>
        <strain evidence="1">ISS1029</strain>
    </source>
</reference>
<evidence type="ECO:0000313" key="1">
    <source>
        <dbReference type="EMBL" id="KRZ13825.1"/>
    </source>
</evidence>
<dbReference type="PANTHER" id="PTHR47331:SF5">
    <property type="entry name" value="RIBONUCLEASE H"/>
    <property type="match status" value="1"/>
</dbReference>
<evidence type="ECO:0000313" key="2">
    <source>
        <dbReference type="Proteomes" id="UP000055024"/>
    </source>
</evidence>
<dbReference type="Proteomes" id="UP000055024">
    <property type="component" value="Unassembled WGS sequence"/>
</dbReference>
<dbReference type="OrthoDB" id="5917660at2759"/>
<accession>A0A0V1HTK0</accession>
<name>A0A0V1HTK0_9BILA</name>
<gene>
    <name evidence="1" type="ORF">T11_8865</name>
</gene>
<protein>
    <submittedName>
        <fullName evidence="1">Uncharacterized protein</fullName>
    </submittedName>
</protein>
<dbReference type="AlphaFoldDB" id="A0A0V1HTK0"/>
<sequence>LNNYTHALQRLSKTETSILKYPTKSEMYSKKLKEYMTEGIMERVENVNDYEGRTWYLPHHMVFKNDQTSMKGRIVFDVSAHFRRTSLNRQFEAGPYLQRDLLRILL</sequence>
<dbReference type="EMBL" id="JYDP01000029">
    <property type="protein sequence ID" value="KRZ13825.1"/>
    <property type="molecule type" value="Genomic_DNA"/>
</dbReference>
<proteinExistence type="predicted"/>
<feature type="non-terminal residue" evidence="1">
    <location>
        <position position="1"/>
    </location>
</feature>
<dbReference type="PANTHER" id="PTHR47331">
    <property type="entry name" value="PHD-TYPE DOMAIN-CONTAINING PROTEIN"/>
    <property type="match status" value="1"/>
</dbReference>